<evidence type="ECO:0000256" key="1">
    <source>
        <dbReference type="ARBA" id="ARBA00004196"/>
    </source>
</evidence>
<sequence length="351" mass="39995">MGDESIWDSLNVKDGVFEYKKTTQLPAYGAIMIKYKPYYKGVEGNENFFGDMNLISVFFEEGHMEIYSPVDTLKRHAIITGPAAKLQQEHEIYWEKEGEIIRAQKSIAADFNNATPEQLQSEKFLAAYEIQNAGIQQRLDSLMSWQITNYPKSLVSTLAFFSYLRTGEDKIQPENAKIIFDLFSQEVKESQTGTTMLEVIQNLGKSKEEIPVISIGDIAPEFQQLDLDRKEVKLSDFRGRYVFLDFWASWCGPCRKVNPQLVKLYQEFKSDSLAFLGISLDDDEGKWKAAIEEDNLDWYHLSDLQGWKNGVAKQYGIVGIPQNLLIGPDGKVILKNASKEELEAKLSTLNL</sequence>
<dbReference type="Proteomes" id="UP001597361">
    <property type="component" value="Unassembled WGS sequence"/>
</dbReference>
<dbReference type="InterPro" id="IPR000866">
    <property type="entry name" value="AhpC/TSA"/>
</dbReference>
<dbReference type="InterPro" id="IPR013766">
    <property type="entry name" value="Thioredoxin_domain"/>
</dbReference>
<keyword evidence="4" id="KW-0676">Redox-active center</keyword>
<keyword evidence="3" id="KW-1015">Disulfide bond</keyword>
<dbReference type="InterPro" id="IPR017937">
    <property type="entry name" value="Thioredoxin_CS"/>
</dbReference>
<protein>
    <submittedName>
        <fullName evidence="6">TlpA family protein disulfide reductase</fullName>
    </submittedName>
</protein>
<dbReference type="Gene3D" id="3.40.30.10">
    <property type="entry name" value="Glutaredoxin"/>
    <property type="match status" value="1"/>
</dbReference>
<name>A0ABW4VPL4_9BACT</name>
<evidence type="ECO:0000259" key="5">
    <source>
        <dbReference type="PROSITE" id="PS51352"/>
    </source>
</evidence>
<reference evidence="7" key="1">
    <citation type="journal article" date="2019" name="Int. J. Syst. Evol. Microbiol.">
        <title>The Global Catalogue of Microorganisms (GCM) 10K type strain sequencing project: providing services to taxonomists for standard genome sequencing and annotation.</title>
        <authorList>
            <consortium name="The Broad Institute Genomics Platform"/>
            <consortium name="The Broad Institute Genome Sequencing Center for Infectious Disease"/>
            <person name="Wu L."/>
            <person name="Ma J."/>
        </authorList>
    </citation>
    <scope>NUCLEOTIDE SEQUENCE [LARGE SCALE GENOMIC DNA]</scope>
    <source>
        <strain evidence="7">CGMCC 1.15180</strain>
    </source>
</reference>
<keyword evidence="7" id="KW-1185">Reference proteome</keyword>
<evidence type="ECO:0000256" key="3">
    <source>
        <dbReference type="ARBA" id="ARBA00023157"/>
    </source>
</evidence>
<dbReference type="InterPro" id="IPR050553">
    <property type="entry name" value="Thioredoxin_ResA/DsbE_sf"/>
</dbReference>
<evidence type="ECO:0000313" key="6">
    <source>
        <dbReference type="EMBL" id="MFD2035487.1"/>
    </source>
</evidence>
<evidence type="ECO:0000256" key="2">
    <source>
        <dbReference type="ARBA" id="ARBA00022748"/>
    </source>
</evidence>
<evidence type="ECO:0000313" key="7">
    <source>
        <dbReference type="Proteomes" id="UP001597361"/>
    </source>
</evidence>
<comment type="caution">
    <text evidence="6">The sequence shown here is derived from an EMBL/GenBank/DDBJ whole genome shotgun (WGS) entry which is preliminary data.</text>
</comment>
<dbReference type="SUPFAM" id="SSF52833">
    <property type="entry name" value="Thioredoxin-like"/>
    <property type="match status" value="1"/>
</dbReference>
<dbReference type="PROSITE" id="PS51352">
    <property type="entry name" value="THIOREDOXIN_2"/>
    <property type="match status" value="1"/>
</dbReference>
<organism evidence="6 7">
    <name type="scientific">Belliella marina</name>
    <dbReference type="NCBI Taxonomy" id="1644146"/>
    <lineage>
        <taxon>Bacteria</taxon>
        <taxon>Pseudomonadati</taxon>
        <taxon>Bacteroidota</taxon>
        <taxon>Cytophagia</taxon>
        <taxon>Cytophagales</taxon>
        <taxon>Cyclobacteriaceae</taxon>
        <taxon>Belliella</taxon>
    </lineage>
</organism>
<dbReference type="PROSITE" id="PS00194">
    <property type="entry name" value="THIOREDOXIN_1"/>
    <property type="match status" value="1"/>
</dbReference>
<comment type="subcellular location">
    <subcellularLocation>
        <location evidence="1">Cell envelope</location>
    </subcellularLocation>
</comment>
<evidence type="ECO:0000256" key="4">
    <source>
        <dbReference type="ARBA" id="ARBA00023284"/>
    </source>
</evidence>
<proteinExistence type="predicted"/>
<keyword evidence="2" id="KW-0201">Cytochrome c-type biogenesis</keyword>
<dbReference type="InterPro" id="IPR036249">
    <property type="entry name" value="Thioredoxin-like_sf"/>
</dbReference>
<dbReference type="RefSeq" id="WP_376886452.1">
    <property type="nucleotide sequence ID" value="NZ_JBHUHR010000032.1"/>
</dbReference>
<accession>A0ABW4VPL4</accession>
<dbReference type="PANTHER" id="PTHR42852">
    <property type="entry name" value="THIOL:DISULFIDE INTERCHANGE PROTEIN DSBE"/>
    <property type="match status" value="1"/>
</dbReference>
<dbReference type="Pfam" id="PF00578">
    <property type="entry name" value="AhpC-TSA"/>
    <property type="match status" value="1"/>
</dbReference>
<feature type="domain" description="Thioredoxin" evidence="5">
    <location>
        <begin position="213"/>
        <end position="351"/>
    </location>
</feature>
<dbReference type="PANTHER" id="PTHR42852:SF6">
    <property type="entry name" value="THIOL:DISULFIDE INTERCHANGE PROTEIN DSBE"/>
    <property type="match status" value="1"/>
</dbReference>
<dbReference type="EMBL" id="JBHUHR010000032">
    <property type="protein sequence ID" value="MFD2035487.1"/>
    <property type="molecule type" value="Genomic_DNA"/>
</dbReference>
<gene>
    <name evidence="6" type="ORF">ACFSKL_11840</name>
</gene>
<dbReference type="CDD" id="cd02966">
    <property type="entry name" value="TlpA_like_family"/>
    <property type="match status" value="1"/>
</dbReference>